<dbReference type="AlphaFoldDB" id="A0A5M3MHT9"/>
<comment type="caution">
    <text evidence="1">The sequence shown here is derived from an EMBL/GenBank/DDBJ whole genome shotgun (WGS) entry which is preliminary data.</text>
</comment>
<accession>A0A5M3MHT9</accession>
<organism evidence="1 2">
    <name type="scientific">Coniophora puteana (strain RWD-64-598)</name>
    <name type="common">Brown rot fungus</name>
    <dbReference type="NCBI Taxonomy" id="741705"/>
    <lineage>
        <taxon>Eukaryota</taxon>
        <taxon>Fungi</taxon>
        <taxon>Dikarya</taxon>
        <taxon>Basidiomycota</taxon>
        <taxon>Agaricomycotina</taxon>
        <taxon>Agaricomycetes</taxon>
        <taxon>Agaricomycetidae</taxon>
        <taxon>Boletales</taxon>
        <taxon>Coniophorineae</taxon>
        <taxon>Coniophoraceae</taxon>
        <taxon>Coniophora</taxon>
    </lineage>
</organism>
<dbReference type="GeneID" id="19205803"/>
<evidence type="ECO:0000313" key="2">
    <source>
        <dbReference type="Proteomes" id="UP000053558"/>
    </source>
</evidence>
<dbReference type="SUPFAM" id="SSF52047">
    <property type="entry name" value="RNI-like"/>
    <property type="match status" value="1"/>
</dbReference>
<dbReference type="KEGG" id="cput:CONPUDRAFT_167561"/>
<sequence length="494" mass="56110">MSFRPWLRSGNVDVNNVQATSQEAVRLLVRADWDLFKTYARRVRTFGPFGDCDDTWFYDLEQTPPDMVPLLPNIKVLCWAGFNSFSRTFGFLRLFLSPTVERLHIAVSEHEVHDDLVVLALAPLSCPNVRDVKLVDYELVDNIPASKSIYYFSQVLCQWTHLTNLICDRVTDDALVHLAQMQSLARLDIVLGRKESLGDVRSRVSGTPFPSLTYCRISCDNVFHPIAFITKMQLSPVELLVVCHFPDQSSTIEQLFGPLSTHPSRRELERFDIHSSKACFNLPARDAPSCPLEETLTIARLRPLLSFSRLRLLYINVPIEITLNDSDIIELAHAFPLLEELSLNGGVNLTEDPLGSWVEQSWHRIPHRFAIGWLVRPRVTFRGLYALIESCPCLRGLGISFDAEQNLDEVPDEVLSPNRHIQYLPVGNSPCGDPEVVARRLRSVLPNVTRIMGNWSPWKGKSNVDSMVKQRRVAGDRWDEVERLLNNEAQTSGI</sequence>
<dbReference type="InterPro" id="IPR032675">
    <property type="entry name" value="LRR_dom_sf"/>
</dbReference>
<dbReference type="Proteomes" id="UP000053558">
    <property type="component" value="Unassembled WGS sequence"/>
</dbReference>
<evidence type="ECO:0008006" key="3">
    <source>
        <dbReference type="Google" id="ProtNLM"/>
    </source>
</evidence>
<dbReference type="OMA" id="SHARWVR"/>
<dbReference type="RefSeq" id="XP_007771588.1">
    <property type="nucleotide sequence ID" value="XM_007773398.1"/>
</dbReference>
<dbReference type="OrthoDB" id="3543113at2759"/>
<reference evidence="2" key="1">
    <citation type="journal article" date="2012" name="Science">
        <title>The Paleozoic origin of enzymatic lignin decomposition reconstructed from 31 fungal genomes.</title>
        <authorList>
            <person name="Floudas D."/>
            <person name="Binder M."/>
            <person name="Riley R."/>
            <person name="Barry K."/>
            <person name="Blanchette R.A."/>
            <person name="Henrissat B."/>
            <person name="Martinez A.T."/>
            <person name="Otillar R."/>
            <person name="Spatafora J.W."/>
            <person name="Yadav J.S."/>
            <person name="Aerts A."/>
            <person name="Benoit I."/>
            <person name="Boyd A."/>
            <person name="Carlson A."/>
            <person name="Copeland A."/>
            <person name="Coutinho P.M."/>
            <person name="de Vries R.P."/>
            <person name="Ferreira P."/>
            <person name="Findley K."/>
            <person name="Foster B."/>
            <person name="Gaskell J."/>
            <person name="Glotzer D."/>
            <person name="Gorecki P."/>
            <person name="Heitman J."/>
            <person name="Hesse C."/>
            <person name="Hori C."/>
            <person name="Igarashi K."/>
            <person name="Jurgens J.A."/>
            <person name="Kallen N."/>
            <person name="Kersten P."/>
            <person name="Kohler A."/>
            <person name="Kuees U."/>
            <person name="Kumar T.K.A."/>
            <person name="Kuo A."/>
            <person name="LaButti K."/>
            <person name="Larrondo L.F."/>
            <person name="Lindquist E."/>
            <person name="Ling A."/>
            <person name="Lombard V."/>
            <person name="Lucas S."/>
            <person name="Lundell T."/>
            <person name="Martin R."/>
            <person name="McLaughlin D.J."/>
            <person name="Morgenstern I."/>
            <person name="Morin E."/>
            <person name="Murat C."/>
            <person name="Nagy L.G."/>
            <person name="Nolan M."/>
            <person name="Ohm R.A."/>
            <person name="Patyshakuliyeva A."/>
            <person name="Rokas A."/>
            <person name="Ruiz-Duenas F.J."/>
            <person name="Sabat G."/>
            <person name="Salamov A."/>
            <person name="Samejima M."/>
            <person name="Schmutz J."/>
            <person name="Slot J.C."/>
            <person name="St John F."/>
            <person name="Stenlid J."/>
            <person name="Sun H."/>
            <person name="Sun S."/>
            <person name="Syed K."/>
            <person name="Tsang A."/>
            <person name="Wiebenga A."/>
            <person name="Young D."/>
            <person name="Pisabarro A."/>
            <person name="Eastwood D.C."/>
            <person name="Martin F."/>
            <person name="Cullen D."/>
            <person name="Grigoriev I.V."/>
            <person name="Hibbett D.S."/>
        </authorList>
    </citation>
    <scope>NUCLEOTIDE SEQUENCE [LARGE SCALE GENOMIC DNA]</scope>
    <source>
        <strain evidence="2">RWD-64-598 SS2</strain>
    </source>
</reference>
<protein>
    <recommendedName>
        <fullName evidence="3">F-box domain-containing protein</fullName>
    </recommendedName>
</protein>
<evidence type="ECO:0000313" key="1">
    <source>
        <dbReference type="EMBL" id="EIW78576.1"/>
    </source>
</evidence>
<name>A0A5M3MHT9_CONPW</name>
<dbReference type="EMBL" id="JH711582">
    <property type="protein sequence ID" value="EIW78576.1"/>
    <property type="molecule type" value="Genomic_DNA"/>
</dbReference>
<keyword evidence="2" id="KW-1185">Reference proteome</keyword>
<gene>
    <name evidence="1" type="ORF">CONPUDRAFT_167561</name>
</gene>
<proteinExistence type="predicted"/>
<dbReference type="Gene3D" id="3.80.10.10">
    <property type="entry name" value="Ribonuclease Inhibitor"/>
    <property type="match status" value="1"/>
</dbReference>